<dbReference type="PANTHER" id="PTHR39419:SF1">
    <property type="entry name" value="SLL0814 PROTEIN"/>
    <property type="match status" value="1"/>
</dbReference>
<feature type="transmembrane region" description="Helical" evidence="1">
    <location>
        <begin position="120"/>
        <end position="143"/>
    </location>
</feature>
<feature type="transmembrane region" description="Helical" evidence="1">
    <location>
        <begin position="253"/>
        <end position="273"/>
    </location>
</feature>
<sequence>MRRAIPAQWINLGMHLVSMVFGLFGLIFVLPNTEFIESLSEAGLQVFSWGMQNGGASYMIFGAIAAFLYGKQTIGLKRTLAFCIPAIGLSLSSELLGTSTGFPFGAYAYLSGLGYKIADLVPFTIPLSWFYMGFSAFLVSATLMRFGTSWVYRIVAIALGSLMLTSWDFVLDPAMSQTPYPFWEWHQAGEFYGMPYQNFFGWFGTGCVFMTVASLIWGKDNQPILNRQQIIFPTIMYAGNFMFALILSFNAGFYVPALLGIVVGALPLVVLYLTTPNGEDEQEIIANSSTNIPVIAVDSAKVETIATR</sequence>
<dbReference type="RefSeq" id="WP_190577498.1">
    <property type="nucleotide sequence ID" value="NZ_CAWPQU010000078.1"/>
</dbReference>
<feature type="transmembrane region" description="Helical" evidence="1">
    <location>
        <begin position="82"/>
        <end position="108"/>
    </location>
</feature>
<dbReference type="PANTHER" id="PTHR39419">
    <property type="entry name" value="SLL0814 PROTEIN"/>
    <property type="match status" value="1"/>
</dbReference>
<keyword evidence="1" id="KW-1133">Transmembrane helix</keyword>
<accession>A0ABR8CAL0</accession>
<evidence type="ECO:0000313" key="3">
    <source>
        <dbReference type="Proteomes" id="UP000618445"/>
    </source>
</evidence>
<dbReference type="InterPro" id="IPR054684">
    <property type="entry name" value="CruF-like_cyanobact"/>
</dbReference>
<evidence type="ECO:0000313" key="2">
    <source>
        <dbReference type="EMBL" id="MBD2316607.1"/>
    </source>
</evidence>
<name>A0ABR8CAL0_9CYAN</name>
<feature type="transmembrane region" description="Helical" evidence="1">
    <location>
        <begin position="12"/>
        <end position="30"/>
    </location>
</feature>
<keyword evidence="1" id="KW-0472">Membrane</keyword>
<feature type="transmembrane region" description="Helical" evidence="1">
    <location>
        <begin position="50"/>
        <end position="70"/>
    </location>
</feature>
<comment type="caution">
    <text evidence="2">The sequence shown here is derived from an EMBL/GenBank/DDBJ whole genome shotgun (WGS) entry which is preliminary data.</text>
</comment>
<feature type="transmembrane region" description="Helical" evidence="1">
    <location>
        <begin position="199"/>
        <end position="218"/>
    </location>
</feature>
<feature type="transmembrane region" description="Helical" evidence="1">
    <location>
        <begin position="150"/>
        <end position="170"/>
    </location>
</feature>
<keyword evidence="3" id="KW-1185">Reference proteome</keyword>
<dbReference type="EMBL" id="JACJQY010000008">
    <property type="protein sequence ID" value="MBD2316607.1"/>
    <property type="molecule type" value="Genomic_DNA"/>
</dbReference>
<dbReference type="NCBIfam" id="NF045693">
    <property type="entry name" value="GCarotHydoxCruF"/>
    <property type="match status" value="1"/>
</dbReference>
<proteinExistence type="predicted"/>
<evidence type="ECO:0000256" key="1">
    <source>
        <dbReference type="SAM" id="Phobius"/>
    </source>
</evidence>
<dbReference type="Pfam" id="PF04240">
    <property type="entry name" value="Caroten_synth"/>
    <property type="match status" value="1"/>
</dbReference>
<protein>
    <submittedName>
        <fullName evidence="2">Carotenoid biosynthesis protein</fullName>
    </submittedName>
</protein>
<reference evidence="2 3" key="1">
    <citation type="journal article" date="2020" name="ISME J.">
        <title>Comparative genomics reveals insights into cyanobacterial evolution and habitat adaptation.</title>
        <authorList>
            <person name="Chen M.Y."/>
            <person name="Teng W.K."/>
            <person name="Zhao L."/>
            <person name="Hu C.X."/>
            <person name="Zhou Y.K."/>
            <person name="Han B.P."/>
            <person name="Song L.R."/>
            <person name="Shu W.S."/>
        </authorList>
    </citation>
    <scope>NUCLEOTIDE SEQUENCE [LARGE SCALE GENOMIC DNA]</scope>
    <source>
        <strain evidence="2 3">FACHB-1050</strain>
    </source>
</reference>
<dbReference type="InterPro" id="IPR007354">
    <property type="entry name" value="CruF-like"/>
</dbReference>
<dbReference type="Proteomes" id="UP000618445">
    <property type="component" value="Unassembled WGS sequence"/>
</dbReference>
<keyword evidence="1" id="KW-0812">Transmembrane</keyword>
<organism evidence="2 3">
    <name type="scientific">Phormidium tenue FACHB-1050</name>
    <dbReference type="NCBI Taxonomy" id="2692857"/>
    <lineage>
        <taxon>Bacteria</taxon>
        <taxon>Bacillati</taxon>
        <taxon>Cyanobacteriota</taxon>
        <taxon>Cyanophyceae</taxon>
        <taxon>Oscillatoriophycideae</taxon>
        <taxon>Oscillatoriales</taxon>
        <taxon>Oscillatoriaceae</taxon>
        <taxon>Phormidium</taxon>
    </lineage>
</organism>
<gene>
    <name evidence="2" type="ORF">H6G05_07065</name>
</gene>
<feature type="transmembrane region" description="Helical" evidence="1">
    <location>
        <begin position="230"/>
        <end position="247"/>
    </location>
</feature>